<reference evidence="1" key="1">
    <citation type="submission" date="2014-05" db="EMBL/GenBank/DDBJ databases">
        <authorList>
            <person name="Chronopoulou M."/>
        </authorList>
    </citation>
    <scope>NUCLEOTIDE SEQUENCE</scope>
    <source>
        <tissue evidence="1">Whole organism</tissue>
    </source>
</reference>
<protein>
    <submittedName>
        <fullName evidence="1">Uncharacterized protein</fullName>
    </submittedName>
</protein>
<dbReference type="AlphaFoldDB" id="A0A0K2U4V6"/>
<evidence type="ECO:0000313" key="1">
    <source>
        <dbReference type="EMBL" id="CDW33065.1"/>
    </source>
</evidence>
<organism evidence="1">
    <name type="scientific">Lepeophtheirus salmonis</name>
    <name type="common">Salmon louse</name>
    <name type="synonym">Caligus salmonis</name>
    <dbReference type="NCBI Taxonomy" id="72036"/>
    <lineage>
        <taxon>Eukaryota</taxon>
        <taxon>Metazoa</taxon>
        <taxon>Ecdysozoa</taxon>
        <taxon>Arthropoda</taxon>
        <taxon>Crustacea</taxon>
        <taxon>Multicrustacea</taxon>
        <taxon>Hexanauplia</taxon>
        <taxon>Copepoda</taxon>
        <taxon>Siphonostomatoida</taxon>
        <taxon>Caligidae</taxon>
        <taxon>Lepeophtheirus</taxon>
    </lineage>
</organism>
<sequence length="53" mass="6094">MTHPKESCNGGDGFLSLLLSKVYPPTFLVDLWCVWCECPRYLVGALMYLRRLT</sequence>
<proteinExistence type="predicted"/>
<dbReference type="EMBL" id="HACA01015704">
    <property type="protein sequence ID" value="CDW33065.1"/>
    <property type="molecule type" value="Transcribed_RNA"/>
</dbReference>
<name>A0A0K2U4V6_LEPSM</name>
<accession>A0A0K2U4V6</accession>